<comment type="caution">
    <text evidence="4">The sequence shown here is derived from an EMBL/GenBank/DDBJ whole genome shotgun (WGS) entry which is preliminary data.</text>
</comment>
<dbReference type="EMBL" id="QEWE01000024">
    <property type="protein sequence ID" value="REJ26664.1"/>
    <property type="molecule type" value="Genomic_DNA"/>
</dbReference>
<feature type="domain" description="DUF4179" evidence="2">
    <location>
        <begin position="47"/>
        <end position="129"/>
    </location>
</feature>
<feature type="domain" description="DUF5643" evidence="3">
    <location>
        <begin position="215"/>
        <end position="327"/>
    </location>
</feature>
<evidence type="ECO:0000259" key="3">
    <source>
        <dbReference type="Pfam" id="PF18705"/>
    </source>
</evidence>
<dbReference type="Pfam" id="PF13786">
    <property type="entry name" value="DUF4179"/>
    <property type="match status" value="1"/>
</dbReference>
<protein>
    <submittedName>
        <fullName evidence="4">DUF4179 domain-containing protein</fullName>
    </submittedName>
</protein>
<keyword evidence="1" id="KW-1133">Transmembrane helix</keyword>
<dbReference type="AlphaFoldDB" id="A0A3E0K135"/>
<proteinExistence type="predicted"/>
<dbReference type="Gene3D" id="2.60.40.1630">
    <property type="entry name" value="bacillus anthracis domain"/>
    <property type="match status" value="1"/>
</dbReference>
<dbReference type="Proteomes" id="UP000257014">
    <property type="component" value="Unassembled WGS sequence"/>
</dbReference>
<feature type="transmembrane region" description="Helical" evidence="1">
    <location>
        <begin position="46"/>
        <end position="67"/>
    </location>
</feature>
<dbReference type="RefSeq" id="WP_276644229.1">
    <property type="nucleotide sequence ID" value="NZ_QEWE01000024.1"/>
</dbReference>
<sequence length="334" mass="36878">MKEGWHLEKYNAIEVPEKEVREAIRAGIRKAGLSVSKKKRRKTGPLLLSAAAAALFLASGIFLSPVADALAKVPFIGQLYGNFDDLVGKHLESQQLITRLNQSAADKGIKVKITSSYYDGAILGATFDVNGKVKGNGADPPYAFYEIFGGDERISDSKELVRLEPKGKGFTGHIQLYYPASDLPENATFPLAFKAIGETEGEWKFNVPLEQLPYEKLKMDKAVSKQGIRIHFDSMIVGKASTAIDYTAIFPEGGEENQVRLEIYDDDGEIKSLMDGIDLEVKKEGQQVIMKGRTIILRPLDGDRPSLTVYPKVALAGEDPNEPLELEPFRIDFK</sequence>
<keyword evidence="1" id="KW-0472">Membrane</keyword>
<reference evidence="4 5" key="1">
    <citation type="submission" date="2018-03" db="EMBL/GenBank/DDBJ databases">
        <authorList>
            <person name="Keele B.F."/>
        </authorList>
    </citation>
    <scope>NUCLEOTIDE SEQUENCE [LARGE SCALE GENOMIC DNA]</scope>
    <source>
        <strain evidence="4">ZCTH4_d</strain>
    </source>
</reference>
<gene>
    <name evidence="4" type="ORF">C6P37_13210</name>
</gene>
<dbReference type="Pfam" id="PF18705">
    <property type="entry name" value="DUF5643"/>
    <property type="match status" value="1"/>
</dbReference>
<evidence type="ECO:0000256" key="1">
    <source>
        <dbReference type="SAM" id="Phobius"/>
    </source>
</evidence>
<organism evidence="4 5">
    <name type="scientific">Caldibacillus debilis</name>
    <dbReference type="NCBI Taxonomy" id="301148"/>
    <lineage>
        <taxon>Bacteria</taxon>
        <taxon>Bacillati</taxon>
        <taxon>Bacillota</taxon>
        <taxon>Bacilli</taxon>
        <taxon>Bacillales</taxon>
        <taxon>Bacillaceae</taxon>
        <taxon>Caldibacillus</taxon>
    </lineage>
</organism>
<evidence type="ECO:0000313" key="5">
    <source>
        <dbReference type="Proteomes" id="UP000257014"/>
    </source>
</evidence>
<accession>A0A3E0K135</accession>
<evidence type="ECO:0000259" key="2">
    <source>
        <dbReference type="Pfam" id="PF13786"/>
    </source>
</evidence>
<dbReference type="InterPro" id="IPR025436">
    <property type="entry name" value="DUF4179"/>
</dbReference>
<keyword evidence="1" id="KW-0812">Transmembrane</keyword>
<dbReference type="InterPro" id="IPR040680">
    <property type="entry name" value="DUF5643"/>
</dbReference>
<name>A0A3E0K135_9BACI</name>
<evidence type="ECO:0000313" key="4">
    <source>
        <dbReference type="EMBL" id="REJ26664.1"/>
    </source>
</evidence>